<dbReference type="EC" id="2.4.99.24" evidence="4"/>
<keyword evidence="2" id="KW-0808">Transferase</keyword>
<dbReference type="InterPro" id="IPR011910">
    <property type="entry name" value="RfaF"/>
</dbReference>
<evidence type="ECO:0000256" key="1">
    <source>
        <dbReference type="ARBA" id="ARBA00022676"/>
    </source>
</evidence>
<gene>
    <name evidence="6" type="primary">waaF</name>
    <name evidence="6" type="ORF">FJN17_17625</name>
</gene>
<organism evidence="6 7">
    <name type="scientific">Bradyrhizobium symbiodeficiens</name>
    <dbReference type="NCBI Taxonomy" id="1404367"/>
    <lineage>
        <taxon>Bacteria</taxon>
        <taxon>Pseudomonadati</taxon>
        <taxon>Pseudomonadota</taxon>
        <taxon>Alphaproteobacteria</taxon>
        <taxon>Hyphomicrobiales</taxon>
        <taxon>Nitrobacteraceae</taxon>
        <taxon>Bradyrhizobium</taxon>
    </lineage>
</organism>
<evidence type="ECO:0000313" key="7">
    <source>
        <dbReference type="Proteomes" id="UP000319298"/>
    </source>
</evidence>
<dbReference type="SUPFAM" id="SSF53756">
    <property type="entry name" value="UDP-Glycosyltransferase/glycogen phosphorylase"/>
    <property type="match status" value="1"/>
</dbReference>
<dbReference type="CDD" id="cd03789">
    <property type="entry name" value="GT9_LPS_heptosyltransferase"/>
    <property type="match status" value="1"/>
</dbReference>
<reference evidence="7" key="1">
    <citation type="submission" date="2019-06" db="EMBL/GenBank/DDBJ databases">
        <title>Whole-Genome Sequence of Bradyrhizobium sp. 3 Strain 65S1MB.</title>
        <authorList>
            <person name="Bromfield E.S.P."/>
            <person name="Cloutier S."/>
            <person name="Nguyen H.D.T."/>
        </authorList>
    </citation>
    <scope>NUCLEOTIDE SEQUENCE [LARGE SCALE GENOMIC DNA]</scope>
    <source>
        <strain evidence="7">65S1MB</strain>
    </source>
</reference>
<name>A0ABX5W7L7_9BRAD</name>
<evidence type="ECO:0000256" key="4">
    <source>
        <dbReference type="ARBA" id="ARBA00044042"/>
    </source>
</evidence>
<proteinExistence type="inferred from homology"/>
<protein>
    <recommendedName>
        <fullName evidence="4">lipopolysaccharide heptosyltransferase II</fullName>
        <ecNumber evidence="4">2.4.99.24</ecNumber>
    </recommendedName>
</protein>
<sequence length="366" mass="39392">MNKDSQFSGDADRDDTRPILIIPYMWIGDFVRNHTVVRVLKERWPNRPVDLLTTSLCAPLVDYMPGVREGIVWDLPRGRLAIARQFALGKLLRERNYGTALVLPRTWKAAIAPALAGIPERVGFVGEFRFGLLNRWRWGEKKLPRFIDKNAALAQPDGAPLPPEWPVPQLRVPVEDIVRWRQANGLSAGAAVALAPGSVGVSKRWTYYPEAARLLVERGLEVWVVGGPAEKGLAQEIVAAGGSGTAGGPGTAGSPGVRDLTGNDLRNGVLAMAAAGVAISNDSGLMHIAAALGTPTMGIFGPTSPYLWAPLNGLAATVVQDKEKLSCQPCQSTICKMNDHRCMRNIAASEVVGIAQRVLETSRAAT</sequence>
<dbReference type="Proteomes" id="UP000319298">
    <property type="component" value="Chromosome"/>
</dbReference>
<evidence type="ECO:0000313" key="6">
    <source>
        <dbReference type="EMBL" id="QDF39231.1"/>
    </source>
</evidence>
<keyword evidence="1" id="KW-0328">Glycosyltransferase</keyword>
<accession>A0ABX5W7L7</accession>
<dbReference type="RefSeq" id="WP_140480521.1">
    <property type="nucleotide sequence ID" value="NZ_CP041090.2"/>
</dbReference>
<dbReference type="NCBIfam" id="TIGR02195">
    <property type="entry name" value="heptsyl_trn_II"/>
    <property type="match status" value="1"/>
</dbReference>
<dbReference type="Pfam" id="PF01075">
    <property type="entry name" value="Glyco_transf_9"/>
    <property type="match status" value="1"/>
</dbReference>
<dbReference type="InterPro" id="IPR051199">
    <property type="entry name" value="LPS_LOS_Heptosyltrfase"/>
</dbReference>
<evidence type="ECO:0000256" key="2">
    <source>
        <dbReference type="ARBA" id="ARBA00022679"/>
    </source>
</evidence>
<evidence type="ECO:0000256" key="3">
    <source>
        <dbReference type="ARBA" id="ARBA00043995"/>
    </source>
</evidence>
<dbReference type="EMBL" id="CP041090">
    <property type="protein sequence ID" value="QDF39231.1"/>
    <property type="molecule type" value="Genomic_DNA"/>
</dbReference>
<dbReference type="Gene3D" id="3.40.50.2000">
    <property type="entry name" value="Glycogen Phosphorylase B"/>
    <property type="match status" value="2"/>
</dbReference>
<reference evidence="6 7" key="2">
    <citation type="journal article" date="2020" name="Int. J. Syst. Evol. Microbiol.">
        <title>Description and complete genome sequences of Bradyrhizobium symbiodeficiens sp. nov., a non-symbiotic bacterium associated with legumes native to Canada.</title>
        <authorList>
            <person name="Bromfield E.S.P."/>
            <person name="Cloutier S."/>
            <person name="Nguyen H.D.T."/>
        </authorList>
    </citation>
    <scope>NUCLEOTIDE SEQUENCE [LARGE SCALE GENOMIC DNA]</scope>
    <source>
        <strain evidence="6 7">65S1MB</strain>
    </source>
</reference>
<dbReference type="PANTHER" id="PTHR30160">
    <property type="entry name" value="TETRAACYLDISACCHARIDE 4'-KINASE-RELATED"/>
    <property type="match status" value="1"/>
</dbReference>
<dbReference type="InterPro" id="IPR002201">
    <property type="entry name" value="Glyco_trans_9"/>
</dbReference>
<comment type="similarity">
    <text evidence="3">Belongs to the glycosyltransferase 9 family.</text>
</comment>
<dbReference type="PANTHER" id="PTHR30160:SF7">
    <property type="entry name" value="ADP-HEPTOSE--LPS HEPTOSYLTRANSFERASE 2"/>
    <property type="match status" value="1"/>
</dbReference>
<keyword evidence="7" id="KW-1185">Reference proteome</keyword>
<comment type="catalytic activity">
    <reaction evidence="5">
        <text>an L-alpha-D-Hep-(1-&gt;5)-[alpha-Kdo-(2-&gt;4)]-alpha-Kdo-(2-&gt;6)-lipid A + ADP-L-glycero-beta-D-manno-heptose = an L-alpha-D-Hep-(1-&gt;3)-L-alpha-D-Hep-(1-&gt;5)-[alpha-Kdo-(2-&gt;4)]-alpha-Kdo-(2-&gt;6)-lipid A + ADP + H(+)</text>
        <dbReference type="Rhea" id="RHEA:74071"/>
        <dbReference type="ChEBI" id="CHEBI:15378"/>
        <dbReference type="ChEBI" id="CHEBI:61506"/>
        <dbReference type="ChEBI" id="CHEBI:193068"/>
        <dbReference type="ChEBI" id="CHEBI:193069"/>
        <dbReference type="ChEBI" id="CHEBI:456216"/>
        <dbReference type="EC" id="2.4.99.24"/>
    </reaction>
</comment>
<evidence type="ECO:0000256" key="5">
    <source>
        <dbReference type="ARBA" id="ARBA00047503"/>
    </source>
</evidence>